<dbReference type="RefSeq" id="WP_071878181.1">
    <property type="nucleotide sequence ID" value="NZ_JXLC01000016.1"/>
</dbReference>
<protein>
    <submittedName>
        <fullName evidence="3">DNA-binding protein</fullName>
    </submittedName>
</protein>
<dbReference type="GO" id="GO:0003677">
    <property type="term" value="F:DNA binding"/>
    <property type="evidence" value="ECO:0007669"/>
    <property type="project" value="UniProtKB-KW"/>
</dbReference>
<dbReference type="InterPro" id="IPR041413">
    <property type="entry name" value="MLTR_LBD"/>
</dbReference>
<dbReference type="Gene3D" id="1.10.260.40">
    <property type="entry name" value="lambda repressor-like DNA-binding domains"/>
    <property type="match status" value="1"/>
</dbReference>
<evidence type="ECO:0000313" key="3">
    <source>
        <dbReference type="EMBL" id="OJG91240.1"/>
    </source>
</evidence>
<dbReference type="Proteomes" id="UP000183039">
    <property type="component" value="Unassembled WGS sequence"/>
</dbReference>
<gene>
    <name evidence="2" type="ORF">ATZ33_03770</name>
    <name evidence="3" type="ORF">RV15_GL000870</name>
</gene>
<dbReference type="CDD" id="cd00093">
    <property type="entry name" value="HTH_XRE"/>
    <property type="match status" value="1"/>
</dbReference>
<keyword evidence="3" id="KW-0238">DNA-binding</keyword>
<dbReference type="EMBL" id="JXLC01000016">
    <property type="protein sequence ID" value="OJG91240.1"/>
    <property type="molecule type" value="Genomic_DNA"/>
</dbReference>
<dbReference type="Pfam" id="PF13560">
    <property type="entry name" value="HTH_31"/>
    <property type="match status" value="1"/>
</dbReference>
<evidence type="ECO:0000259" key="1">
    <source>
        <dbReference type="Pfam" id="PF17765"/>
    </source>
</evidence>
<reference evidence="3 5" key="1">
    <citation type="submission" date="2014-12" db="EMBL/GenBank/DDBJ databases">
        <title>Draft genome sequences of 29 type strains of Enterococci.</title>
        <authorList>
            <person name="Zhong Z."/>
            <person name="Sun Z."/>
            <person name="Liu W."/>
            <person name="Zhang W."/>
            <person name="Zhang H."/>
        </authorList>
    </citation>
    <scope>NUCLEOTIDE SEQUENCE [LARGE SCALE GENOMIC DNA]</scope>
    <source>
        <strain evidence="3 5">DSM 22801</strain>
    </source>
</reference>
<dbReference type="InterPro" id="IPR001387">
    <property type="entry name" value="Cro/C1-type_HTH"/>
</dbReference>
<organism evidence="3 5">
    <name type="scientific">Enterococcus silesiacus</name>
    <dbReference type="NCBI Taxonomy" id="332949"/>
    <lineage>
        <taxon>Bacteria</taxon>
        <taxon>Bacillati</taxon>
        <taxon>Bacillota</taxon>
        <taxon>Bacilli</taxon>
        <taxon>Lactobacillales</taxon>
        <taxon>Enterococcaceae</taxon>
        <taxon>Enterococcus</taxon>
    </lineage>
</organism>
<dbReference type="OrthoDB" id="5346389at2"/>
<feature type="domain" description="MmyB-like transcription regulator ligand binding" evidence="1">
    <location>
        <begin position="107"/>
        <end position="269"/>
    </location>
</feature>
<proteinExistence type="predicted"/>
<accession>A0A0S3K8F9</accession>
<evidence type="ECO:0000313" key="5">
    <source>
        <dbReference type="Proteomes" id="UP000183039"/>
    </source>
</evidence>
<dbReference type="InterPro" id="IPR010982">
    <property type="entry name" value="Lambda_DNA-bd_dom_sf"/>
</dbReference>
<dbReference type="EMBL" id="CP013614">
    <property type="protein sequence ID" value="ALS00519.1"/>
    <property type="molecule type" value="Genomic_DNA"/>
</dbReference>
<dbReference type="SUPFAM" id="SSF47413">
    <property type="entry name" value="lambda repressor-like DNA-binding domains"/>
    <property type="match status" value="1"/>
</dbReference>
<dbReference type="AlphaFoldDB" id="A0A0S3K8F9"/>
<reference evidence="2 4" key="2">
    <citation type="submission" date="2015-12" db="EMBL/GenBank/DDBJ databases">
        <authorList>
            <person name="Lauer A."/>
            <person name="Humrighouse B."/>
            <person name="Loparev V."/>
            <person name="Shewmaker P.L."/>
            <person name="Whitney A.M."/>
            <person name="McLaughlin R.W."/>
        </authorList>
    </citation>
    <scope>NUCLEOTIDE SEQUENCE [LARGE SCALE GENOMIC DNA]</scope>
    <source>
        <strain evidence="2 4">LMG 23085</strain>
    </source>
</reference>
<sequence>MENYTKNKELGHFLKSRRQMISPVQVGIPDSKRRRASGLRREEVAWLSNVSISWYTRLEQGKEIQVSSQVLLSVAKTLHLNADETIYSLNLAGFSSGLYENIPLEKVSHMVQHVLDSFVTAPAIVLDIYWNIIAWNSISCSLFYDFEQLEPCDCNLLKLLFLNSDFKKLYQQPTWEMKAKITLANFRRSFIQTINDEQFLSLIEQLSILSPEFNTWWSDHNIASEHELTKTIVHPQLGELIFEHTSYPLSDKDNLKMYVNLPKKDSTTEKKITHFIS</sequence>
<dbReference type="KEGG" id="ess:ATZ33_03770"/>
<dbReference type="Proteomes" id="UP000065511">
    <property type="component" value="Chromosome"/>
</dbReference>
<dbReference type="Gene3D" id="3.30.450.180">
    <property type="match status" value="1"/>
</dbReference>
<dbReference type="Pfam" id="PF17765">
    <property type="entry name" value="MLTR_LBD"/>
    <property type="match status" value="1"/>
</dbReference>
<evidence type="ECO:0000313" key="2">
    <source>
        <dbReference type="EMBL" id="ALS00519.1"/>
    </source>
</evidence>
<keyword evidence="4" id="KW-1185">Reference proteome</keyword>
<name>A0A0S3K8F9_9ENTE</name>
<dbReference type="PANTHER" id="PTHR35010">
    <property type="entry name" value="BLL4672 PROTEIN-RELATED"/>
    <property type="match status" value="1"/>
</dbReference>
<evidence type="ECO:0000313" key="4">
    <source>
        <dbReference type="Proteomes" id="UP000065511"/>
    </source>
</evidence>